<dbReference type="RefSeq" id="WP_271284479.1">
    <property type="nucleotide sequence ID" value="NZ_JAMGZK010000055.1"/>
</dbReference>
<gene>
    <name evidence="3" type="ORF">M8014_21930</name>
</gene>
<evidence type="ECO:0000313" key="3">
    <source>
        <dbReference type="EMBL" id="MCU6666998.1"/>
    </source>
</evidence>
<dbReference type="InterPro" id="IPR006680">
    <property type="entry name" value="Amidohydro-rel"/>
</dbReference>
<reference evidence="3" key="1">
    <citation type="submission" date="2022-05" db="EMBL/GenBank/DDBJ databases">
        <title>Description of a novel species of Leclercia; Leclercia tamurae and the Proposal for a Novel Genus Silvania gen. nov. Containing Two Novel Species Silvania hatchlandensis sp. nov. and Silvania confinis sp. nov. Isolated from the Rhizosphere of Oak.</title>
        <authorList>
            <person name="Maddock D.W."/>
            <person name="Brady C.L."/>
            <person name="Denman S."/>
            <person name="Arnold D."/>
        </authorList>
    </citation>
    <scope>NUCLEOTIDE SEQUENCE</scope>
    <source>
        <strain evidence="3">H19S6</strain>
    </source>
</reference>
<sequence length="291" mass="32647">MKPLDSHLHLWDPRVLRYDWLNAVPALNSPQLPAQRAHAGDIPEAAIVVQADCAAEQALDEVMWINQLAEDSPFHLAGIVAWAPLEEGDAVVAHLRQLRAMPRVVGVRRSLQNEPDTLFYDAHYRAGLLAAAREGFVLDLCVRARQLPAVHHLLSWLYSQHPDAKVVLDHMGKPGIIHNAWHEWQCAIETLAAFPALRCKISGLPTEADWQHWSPAHIVPWIQHAVQVYGPRRCLFGSDWPVVNLAGGYARWKQCVEMAIADLYVADRQAIMAGNAREVYLSQSGEPFNHH</sequence>
<dbReference type="GO" id="GO:0016787">
    <property type="term" value="F:hydrolase activity"/>
    <property type="evidence" value="ECO:0007669"/>
    <property type="project" value="InterPro"/>
</dbReference>
<dbReference type="SUPFAM" id="SSF51556">
    <property type="entry name" value="Metallo-dependent hydrolases"/>
    <property type="match status" value="1"/>
</dbReference>
<dbReference type="AlphaFoldDB" id="A0A9J6QC61"/>
<proteinExistence type="inferred from homology"/>
<evidence type="ECO:0000259" key="2">
    <source>
        <dbReference type="Pfam" id="PF04909"/>
    </source>
</evidence>
<dbReference type="InterPro" id="IPR052350">
    <property type="entry name" value="Metallo-dep_Lactonases"/>
</dbReference>
<keyword evidence="4" id="KW-1185">Reference proteome</keyword>
<dbReference type="InterPro" id="IPR032466">
    <property type="entry name" value="Metal_Hydrolase"/>
</dbReference>
<organism evidence="3 4">
    <name type="scientific">Silvania hatchlandensis</name>
    <dbReference type="NCBI Taxonomy" id="2926469"/>
    <lineage>
        <taxon>Bacteria</taxon>
        <taxon>Pseudomonadati</taxon>
        <taxon>Pseudomonadota</taxon>
        <taxon>Gammaproteobacteria</taxon>
        <taxon>Enterobacterales</taxon>
        <taxon>Enterobacteriaceae</taxon>
        <taxon>Silvania</taxon>
    </lineage>
</organism>
<dbReference type="Proteomes" id="UP001063816">
    <property type="component" value="Unassembled WGS sequence"/>
</dbReference>
<comment type="similarity">
    <text evidence="1">Belongs to the metallo-dependent hydrolases superfamily.</text>
</comment>
<dbReference type="PANTHER" id="PTHR43569:SF2">
    <property type="entry name" value="AMIDOHYDROLASE-RELATED DOMAIN-CONTAINING PROTEIN"/>
    <property type="match status" value="1"/>
</dbReference>
<dbReference type="Gene3D" id="3.20.20.140">
    <property type="entry name" value="Metal-dependent hydrolases"/>
    <property type="match status" value="1"/>
</dbReference>
<dbReference type="EMBL" id="JAMGZK010000055">
    <property type="protein sequence ID" value="MCU6666998.1"/>
    <property type="molecule type" value="Genomic_DNA"/>
</dbReference>
<evidence type="ECO:0000313" key="4">
    <source>
        <dbReference type="Proteomes" id="UP001063816"/>
    </source>
</evidence>
<dbReference type="Pfam" id="PF04909">
    <property type="entry name" value="Amidohydro_2"/>
    <property type="match status" value="1"/>
</dbReference>
<evidence type="ECO:0000256" key="1">
    <source>
        <dbReference type="ARBA" id="ARBA00038310"/>
    </source>
</evidence>
<name>A0A9J6QC61_9ENTR</name>
<dbReference type="PANTHER" id="PTHR43569">
    <property type="entry name" value="AMIDOHYDROLASE"/>
    <property type="match status" value="1"/>
</dbReference>
<accession>A0A9J6QC61</accession>
<feature type="domain" description="Amidohydrolase-related" evidence="2">
    <location>
        <begin position="5"/>
        <end position="280"/>
    </location>
</feature>
<protein>
    <submittedName>
        <fullName evidence="3">Amidohydrolase family protein</fullName>
    </submittedName>
</protein>
<comment type="caution">
    <text evidence="3">The sequence shown here is derived from an EMBL/GenBank/DDBJ whole genome shotgun (WGS) entry which is preliminary data.</text>
</comment>